<name>A0A3E4N2K7_9BACT</name>
<sequence length="485" mass="55757">MYEGFEIQEAIPEASSMIETFRAIGYNLETAVADIIDNSITACAKQIIIQRYWDGGNSIISIKDDGMGMTNEDLIHAMRPGAQNPLVERDEKDLGRFGLGLKTASFSQCRKLTVLSKKNGITSFWTWDLDFVAKCKKWNLIHWCPEAFKNSLDDVESGTIVIWSELDRIIPLNVDKMDQVAKERFSMALQKVREHIAMTFHRFIEDKQISIIWGSHSILPWNPFCPTESKRQPFPVEHLAGNVTLTGYVLPHKLNFSSEDAFRKAEGPKGWSGQQGFYVYRGKRLLLFGDWLGLFKKEECCKLARIAIDLPNSQDAEWQIDIKKSKAHPPIYCREQIEQYAKKVRASAEEVFRHRGKILKQRAGQQFHPLWLEKRKDSNWSYIINRDHPLVAYFKGLAETHPAEAIDQMLSLIESSVPTKTIFINEAKNEDKYETDKALDTTLIHKTIKSMYDSLINQGKNSLQAKALLKIIEPFNFYEDFIDLL</sequence>
<dbReference type="Gene3D" id="3.30.565.10">
    <property type="entry name" value="Histidine kinase-like ATPase, C-terminal domain"/>
    <property type="match status" value="1"/>
</dbReference>
<dbReference type="AlphaFoldDB" id="A0A3E4N2K7"/>
<dbReference type="Pfam" id="PF13589">
    <property type="entry name" value="HATPase_c_3"/>
    <property type="match status" value="1"/>
</dbReference>
<protein>
    <submittedName>
        <fullName evidence="1">ATP-binding protein</fullName>
    </submittedName>
</protein>
<evidence type="ECO:0000313" key="2">
    <source>
        <dbReference type="Proteomes" id="UP000260862"/>
    </source>
</evidence>
<keyword evidence="1" id="KW-0547">Nucleotide-binding</keyword>
<dbReference type="GO" id="GO:0005524">
    <property type="term" value="F:ATP binding"/>
    <property type="evidence" value="ECO:0007669"/>
    <property type="project" value="UniProtKB-KW"/>
</dbReference>
<proteinExistence type="predicted"/>
<dbReference type="EMBL" id="QSQT01000011">
    <property type="protein sequence ID" value="RGK56261.1"/>
    <property type="molecule type" value="Genomic_DNA"/>
</dbReference>
<dbReference type="RefSeq" id="WP_117672106.1">
    <property type="nucleotide sequence ID" value="NZ_CABOGR010000011.1"/>
</dbReference>
<evidence type="ECO:0000313" key="1">
    <source>
        <dbReference type="EMBL" id="RGK56261.1"/>
    </source>
</evidence>
<comment type="caution">
    <text evidence="1">The sequence shown here is derived from an EMBL/GenBank/DDBJ whole genome shotgun (WGS) entry which is preliminary data.</text>
</comment>
<keyword evidence="1" id="KW-0067">ATP-binding</keyword>
<accession>A0A3E4N2K7</accession>
<gene>
    <name evidence="1" type="ORF">DXD04_07035</name>
</gene>
<dbReference type="Proteomes" id="UP000260862">
    <property type="component" value="Unassembled WGS sequence"/>
</dbReference>
<keyword evidence="2" id="KW-1185">Reference proteome</keyword>
<reference evidence="1 2" key="1">
    <citation type="submission" date="2018-08" db="EMBL/GenBank/DDBJ databases">
        <title>A genome reference for cultivated species of the human gut microbiota.</title>
        <authorList>
            <person name="Zou Y."/>
            <person name="Xue W."/>
            <person name="Luo G."/>
        </authorList>
    </citation>
    <scope>NUCLEOTIDE SEQUENCE [LARGE SCALE GENOMIC DNA]</scope>
    <source>
        <strain evidence="1 2">TF10-3AC</strain>
    </source>
</reference>
<dbReference type="SUPFAM" id="SSF55874">
    <property type="entry name" value="ATPase domain of HSP90 chaperone/DNA topoisomerase II/histidine kinase"/>
    <property type="match status" value="1"/>
</dbReference>
<organism evidence="1 2">
    <name type="scientific">Phocaeicola plebeius</name>
    <dbReference type="NCBI Taxonomy" id="310297"/>
    <lineage>
        <taxon>Bacteria</taxon>
        <taxon>Pseudomonadati</taxon>
        <taxon>Bacteroidota</taxon>
        <taxon>Bacteroidia</taxon>
        <taxon>Bacteroidales</taxon>
        <taxon>Bacteroidaceae</taxon>
        <taxon>Phocaeicola</taxon>
    </lineage>
</organism>
<dbReference type="InterPro" id="IPR036890">
    <property type="entry name" value="HATPase_C_sf"/>
</dbReference>